<keyword evidence="4" id="KW-0249">Electron transport</keyword>
<evidence type="ECO:0000256" key="4">
    <source>
        <dbReference type="ARBA" id="ARBA00022982"/>
    </source>
</evidence>
<dbReference type="GO" id="GO:0051539">
    <property type="term" value="F:4 iron, 4 sulfur cluster binding"/>
    <property type="evidence" value="ECO:0007669"/>
    <property type="project" value="UniProtKB-KW"/>
</dbReference>
<proteinExistence type="predicted"/>
<dbReference type="InterPro" id="IPR032879">
    <property type="entry name" value="FixG_C"/>
</dbReference>
<evidence type="ECO:0000256" key="5">
    <source>
        <dbReference type="ARBA" id="ARBA00023004"/>
    </source>
</evidence>
<keyword evidence="10" id="KW-1185">Reference proteome</keyword>
<evidence type="ECO:0000313" key="10">
    <source>
        <dbReference type="Proteomes" id="UP000440694"/>
    </source>
</evidence>
<dbReference type="Pfam" id="PF12801">
    <property type="entry name" value="Fer4_5"/>
    <property type="match status" value="1"/>
</dbReference>
<dbReference type="PANTHER" id="PTHR30176">
    <property type="entry name" value="FERREDOXIN-TYPE PROTEIN NAPH"/>
    <property type="match status" value="1"/>
</dbReference>
<dbReference type="Pfam" id="PF11614">
    <property type="entry name" value="FixG_C"/>
    <property type="match status" value="1"/>
</dbReference>
<gene>
    <name evidence="9" type="primary">ccoG</name>
    <name evidence="9" type="ORF">GIW81_00180</name>
</gene>
<keyword evidence="2" id="KW-0004">4Fe-4S</keyword>
<dbReference type="InterPro" id="IPR013783">
    <property type="entry name" value="Ig-like_fold"/>
</dbReference>
<feature type="transmembrane region" description="Helical" evidence="7">
    <location>
        <begin position="37"/>
        <end position="55"/>
    </location>
</feature>
<dbReference type="Pfam" id="PF13746">
    <property type="entry name" value="Fer4_18"/>
    <property type="match status" value="1"/>
</dbReference>
<dbReference type="EMBL" id="WMBQ01000001">
    <property type="protein sequence ID" value="MTD92750.1"/>
    <property type="molecule type" value="Genomic_DNA"/>
</dbReference>
<dbReference type="InterPro" id="IPR014116">
    <property type="entry name" value="Cyt_c_oxidase_cbb3_FixG"/>
</dbReference>
<dbReference type="PANTHER" id="PTHR30176:SF3">
    <property type="entry name" value="FERREDOXIN-TYPE PROTEIN NAPH"/>
    <property type="match status" value="1"/>
</dbReference>
<dbReference type="GO" id="GO:0046872">
    <property type="term" value="F:metal ion binding"/>
    <property type="evidence" value="ECO:0007669"/>
    <property type="project" value="UniProtKB-KW"/>
</dbReference>
<comment type="caution">
    <text evidence="9">The sequence shown here is derived from an EMBL/GenBank/DDBJ whole genome shotgun (WGS) entry which is preliminary data.</text>
</comment>
<keyword evidence="3" id="KW-0479">Metal-binding</keyword>
<evidence type="ECO:0000256" key="3">
    <source>
        <dbReference type="ARBA" id="ARBA00022723"/>
    </source>
</evidence>
<feature type="transmembrane region" description="Helical" evidence="7">
    <location>
        <begin position="89"/>
        <end position="110"/>
    </location>
</feature>
<feature type="transmembrane region" description="Helical" evidence="7">
    <location>
        <begin position="163"/>
        <end position="180"/>
    </location>
</feature>
<dbReference type="AlphaFoldDB" id="A0A6I3KFG5"/>
<accession>A0A6I3KFG5</accession>
<dbReference type="Gene3D" id="2.60.40.10">
    <property type="entry name" value="Immunoglobulins"/>
    <property type="match status" value="1"/>
</dbReference>
<sequence length="484" mass="54202">MNMMNRTSDLAAGENATAYARRQKIYPKLAHGTFRRIKWAVMAVTLGIYYVLPWLRWDRGPNLPDQAFLLDFANQRLFFGPIEIWAQELYYITGILILSALGLFLVTAVAGRMWCGYACPQTVWTDLMIVVERFWQGDRNARLRLDYGPWTFEKIWKKTGTHITWLLIAVATGGAFVFYFRDAPTLAHELVNGDAPMVAYAFLGIFTGTTYLLGGIAREQVCIYMCPWPRIQSAMYDVDSLLISYRDYRGEPRGPHKKGQSWEGRGDCIDCTACVAVCPMGIDIRDGSQMECIQCALCIDACDEIMQRVGRPQGLIAYDTFRNLDAPVHEARVPVRWFRPRTLLYTALILIVGGVMLTAWMNRAVLEVNVLHDRNPVFVQLSDGSLRNGYTVKILNKQHAARSFRIAISGLEGAGMTIVGMSGPEPTIDVVTDDLRALKVLVTVSAAKRGTLAGQATPFRFAVIDARDGSVIYHDATFRGPGDE</sequence>
<keyword evidence="6" id="KW-0411">Iron-sulfur</keyword>
<keyword evidence="1" id="KW-0813">Transport</keyword>
<dbReference type="PROSITE" id="PS51379">
    <property type="entry name" value="4FE4S_FER_2"/>
    <property type="match status" value="1"/>
</dbReference>
<evidence type="ECO:0000256" key="6">
    <source>
        <dbReference type="ARBA" id="ARBA00023014"/>
    </source>
</evidence>
<dbReference type="NCBIfam" id="TIGR02745">
    <property type="entry name" value="ccoG_rdxA_fixG"/>
    <property type="match status" value="1"/>
</dbReference>
<feature type="transmembrane region" description="Helical" evidence="7">
    <location>
        <begin position="200"/>
        <end position="217"/>
    </location>
</feature>
<dbReference type="Proteomes" id="UP000440694">
    <property type="component" value="Unassembled WGS sequence"/>
</dbReference>
<keyword evidence="5" id="KW-0408">Iron</keyword>
<dbReference type="InterPro" id="IPR017896">
    <property type="entry name" value="4Fe4S_Fe-S-bd"/>
</dbReference>
<keyword evidence="7" id="KW-0472">Membrane</keyword>
<evidence type="ECO:0000256" key="1">
    <source>
        <dbReference type="ARBA" id="ARBA00022448"/>
    </source>
</evidence>
<feature type="transmembrane region" description="Helical" evidence="7">
    <location>
        <begin position="342"/>
        <end position="361"/>
    </location>
</feature>
<protein>
    <submittedName>
        <fullName evidence="9">Cytochrome c oxidase accessory protein CcoG</fullName>
    </submittedName>
</protein>
<dbReference type="GO" id="GO:0005886">
    <property type="term" value="C:plasma membrane"/>
    <property type="evidence" value="ECO:0007669"/>
    <property type="project" value="TreeGrafter"/>
</dbReference>
<evidence type="ECO:0000256" key="7">
    <source>
        <dbReference type="SAM" id="Phobius"/>
    </source>
</evidence>
<evidence type="ECO:0000256" key="2">
    <source>
        <dbReference type="ARBA" id="ARBA00022485"/>
    </source>
</evidence>
<dbReference type="RefSeq" id="WP_154737343.1">
    <property type="nucleotide sequence ID" value="NZ_WMBQ01000001.1"/>
</dbReference>
<dbReference type="InterPro" id="IPR017900">
    <property type="entry name" value="4Fe4S_Fe_S_CS"/>
</dbReference>
<dbReference type="SUPFAM" id="SSF54862">
    <property type="entry name" value="4Fe-4S ferredoxins"/>
    <property type="match status" value="1"/>
</dbReference>
<reference evidence="9 10" key="1">
    <citation type="submission" date="2019-11" db="EMBL/GenBank/DDBJ databases">
        <title>Identification of a novel strain.</title>
        <authorList>
            <person name="Xu Q."/>
            <person name="Wang G."/>
        </authorList>
    </citation>
    <scope>NUCLEOTIDE SEQUENCE [LARGE SCALE GENOMIC DNA]</scope>
    <source>
        <strain evidence="10">xq</strain>
    </source>
</reference>
<feature type="domain" description="4Fe-4S ferredoxin-type" evidence="8">
    <location>
        <begin position="258"/>
        <end position="287"/>
    </location>
</feature>
<evidence type="ECO:0000313" key="9">
    <source>
        <dbReference type="EMBL" id="MTD92750.1"/>
    </source>
</evidence>
<organism evidence="9 10">
    <name type="scientific">Hyphomicrobium album</name>
    <dbReference type="NCBI Taxonomy" id="2665159"/>
    <lineage>
        <taxon>Bacteria</taxon>
        <taxon>Pseudomonadati</taxon>
        <taxon>Pseudomonadota</taxon>
        <taxon>Alphaproteobacteria</taxon>
        <taxon>Hyphomicrobiales</taxon>
        <taxon>Hyphomicrobiaceae</taxon>
        <taxon>Hyphomicrobium</taxon>
    </lineage>
</organism>
<keyword evidence="7" id="KW-1133">Transmembrane helix</keyword>
<dbReference type="PROSITE" id="PS00198">
    <property type="entry name" value="4FE4S_FER_1"/>
    <property type="match status" value="1"/>
</dbReference>
<evidence type="ECO:0000259" key="8">
    <source>
        <dbReference type="PROSITE" id="PS51379"/>
    </source>
</evidence>
<name>A0A6I3KFG5_9HYPH</name>
<dbReference type="InterPro" id="IPR051684">
    <property type="entry name" value="Electron_Trans/Redox"/>
</dbReference>
<keyword evidence="7" id="KW-0812">Transmembrane</keyword>